<feature type="region of interest" description="Disordered" evidence="1">
    <location>
        <begin position="1"/>
        <end position="47"/>
    </location>
</feature>
<sequence>MQSEPGRNSGEVALFDLDGGQAEGARCEGPGCENTLPPRTGRGRRPVYCSQACKSRADRARVKARAAAVPPGPVAPDSAEAASGERTGGKRPASGLSVERQRVLGAADAIRDRAEAFLAAVDDDPLAAHAELARRVHGLASLLITSAREVRDQVRWPGLDADARTAARIREEWNLPDPDPNTDRGDFLVPSSPLPGTGEAHRGEKDSGAVPNPPAPKTPRDETGAAADEHAPLRSAVADPLSRFGRPDRHHDLSITFGQGWQLATWDSPQAGGARLLVRAGVPIGWTTLLPQGPWGLGGWIAVEHQGPGKPGRVVVGTLGRPQTFATADLALDVFHQSSRHLADAVPPRTPATAVRTPAAPMPNLTLGQTTSRTAPTERALGQAHRDYALDDGLVHLTWPTAPHIQALERRGRLLGWTEVYDDNTSWITLINGHPIADAADNLPLLSTNPTDALTLLRLAVERGLSGIAPGWVLPRTAE</sequence>
<dbReference type="RefSeq" id="WP_141763646.1">
    <property type="nucleotide sequence ID" value="NZ_BMUB01000043.1"/>
</dbReference>
<feature type="region of interest" description="Disordered" evidence="1">
    <location>
        <begin position="64"/>
        <end position="97"/>
    </location>
</feature>
<evidence type="ECO:0000313" key="2">
    <source>
        <dbReference type="EMBL" id="GGV07181.1"/>
    </source>
</evidence>
<dbReference type="OrthoDB" id="4174361at2"/>
<reference evidence="2" key="1">
    <citation type="journal article" date="2014" name="Int. J. Syst. Evol. Microbiol.">
        <title>Complete genome sequence of Corynebacterium casei LMG S-19264T (=DSM 44701T), isolated from a smear-ripened cheese.</title>
        <authorList>
            <consortium name="US DOE Joint Genome Institute (JGI-PGF)"/>
            <person name="Walter F."/>
            <person name="Albersmeier A."/>
            <person name="Kalinowski J."/>
            <person name="Ruckert C."/>
        </authorList>
    </citation>
    <scope>NUCLEOTIDE SEQUENCE</scope>
    <source>
        <strain evidence="2">JCM 4434</strain>
    </source>
</reference>
<dbReference type="AlphaFoldDB" id="A0A8H9LYC1"/>
<feature type="region of interest" description="Disordered" evidence="1">
    <location>
        <begin position="170"/>
        <end position="233"/>
    </location>
</feature>
<reference evidence="2" key="2">
    <citation type="submission" date="2020-09" db="EMBL/GenBank/DDBJ databases">
        <authorList>
            <person name="Sun Q."/>
            <person name="Ohkuma M."/>
        </authorList>
    </citation>
    <scope>NUCLEOTIDE SEQUENCE</scope>
    <source>
        <strain evidence="2">JCM 4434</strain>
    </source>
</reference>
<feature type="compositionally biased region" description="Low complexity" evidence="1">
    <location>
        <begin position="345"/>
        <end position="359"/>
    </location>
</feature>
<feature type="region of interest" description="Disordered" evidence="1">
    <location>
        <begin position="342"/>
        <end position="373"/>
    </location>
</feature>
<organism evidence="2 3">
    <name type="scientific">Kitasatospora aureofaciens</name>
    <name type="common">Streptomyces aureofaciens</name>
    <dbReference type="NCBI Taxonomy" id="1894"/>
    <lineage>
        <taxon>Bacteria</taxon>
        <taxon>Bacillati</taxon>
        <taxon>Actinomycetota</taxon>
        <taxon>Actinomycetes</taxon>
        <taxon>Kitasatosporales</taxon>
        <taxon>Streptomycetaceae</taxon>
        <taxon>Kitasatospora</taxon>
    </lineage>
</organism>
<feature type="compositionally biased region" description="Low complexity" evidence="1">
    <location>
        <begin position="65"/>
        <end position="79"/>
    </location>
</feature>
<proteinExistence type="predicted"/>
<accession>A0A8H9LYC1</accession>
<dbReference type="EMBL" id="BMUB01000043">
    <property type="protein sequence ID" value="GGV07181.1"/>
    <property type="molecule type" value="Genomic_DNA"/>
</dbReference>
<evidence type="ECO:0000256" key="1">
    <source>
        <dbReference type="SAM" id="MobiDB-lite"/>
    </source>
</evidence>
<gene>
    <name evidence="2" type="ORF">GCM10010502_72910</name>
</gene>
<dbReference type="GeneID" id="97490142"/>
<comment type="caution">
    <text evidence="2">The sequence shown here is derived from an EMBL/GenBank/DDBJ whole genome shotgun (WGS) entry which is preliminary data.</text>
</comment>
<name>A0A8H9LYC1_KITAU</name>
<evidence type="ECO:0000313" key="3">
    <source>
        <dbReference type="Proteomes" id="UP000610124"/>
    </source>
</evidence>
<feature type="compositionally biased region" description="Basic and acidic residues" evidence="1">
    <location>
        <begin position="218"/>
        <end position="232"/>
    </location>
</feature>
<protein>
    <submittedName>
        <fullName evidence="2">Uncharacterized protein</fullName>
    </submittedName>
</protein>
<dbReference type="Proteomes" id="UP000610124">
    <property type="component" value="Unassembled WGS sequence"/>
</dbReference>